<reference evidence="1 2" key="1">
    <citation type="submission" date="2021-06" db="EMBL/GenBank/DDBJ databases">
        <title>Enterococcus alishanensis sp. nov., a novel lactic acid bacterium isolated from fresh coffee beans.</title>
        <authorList>
            <person name="Chen Y.-S."/>
        </authorList>
    </citation>
    <scope>NUCLEOTIDE SEQUENCE [LARGE SCALE GENOMIC DNA]</scope>
    <source>
        <strain evidence="1 2">ALS3</strain>
    </source>
</reference>
<protein>
    <submittedName>
        <fullName evidence="1">Uncharacterized protein</fullName>
    </submittedName>
</protein>
<accession>A0ABS6TDN5</accession>
<organism evidence="1 2">
    <name type="scientific">Enterococcus alishanensis</name>
    <dbReference type="NCBI Taxonomy" id="1303817"/>
    <lineage>
        <taxon>Bacteria</taxon>
        <taxon>Bacillati</taxon>
        <taxon>Bacillota</taxon>
        <taxon>Bacilli</taxon>
        <taxon>Lactobacillales</taxon>
        <taxon>Enterococcaceae</taxon>
        <taxon>Enterococcus</taxon>
    </lineage>
</organism>
<dbReference type="Proteomes" id="UP000774130">
    <property type="component" value="Unassembled WGS sequence"/>
</dbReference>
<name>A0ABS6TDN5_9ENTE</name>
<keyword evidence="2" id="KW-1185">Reference proteome</keyword>
<dbReference type="RefSeq" id="WP_218326031.1">
    <property type="nucleotide sequence ID" value="NZ_JAHUZB010000003.1"/>
</dbReference>
<gene>
    <name evidence="1" type="ORF">KUA55_09930</name>
</gene>
<sequence length="48" mass="5812">MKVEVRNKDFKYSLEFSEKRLQKMVTIVCCTVIIKNLLKYEMLKDRQA</sequence>
<dbReference type="EMBL" id="JAHUZB010000003">
    <property type="protein sequence ID" value="MBV7391002.1"/>
    <property type="molecule type" value="Genomic_DNA"/>
</dbReference>
<evidence type="ECO:0000313" key="2">
    <source>
        <dbReference type="Proteomes" id="UP000774130"/>
    </source>
</evidence>
<evidence type="ECO:0000313" key="1">
    <source>
        <dbReference type="EMBL" id="MBV7391002.1"/>
    </source>
</evidence>
<proteinExistence type="predicted"/>
<comment type="caution">
    <text evidence="1">The sequence shown here is derived from an EMBL/GenBank/DDBJ whole genome shotgun (WGS) entry which is preliminary data.</text>
</comment>